<organism evidence="2 3">
    <name type="scientific">Candidatus Fimadaptatus faecigallinarum</name>
    <dbReference type="NCBI Taxonomy" id="2840814"/>
    <lineage>
        <taxon>Bacteria</taxon>
        <taxon>Bacillati</taxon>
        <taxon>Bacillota</taxon>
        <taxon>Clostridia</taxon>
        <taxon>Eubacteriales</taxon>
        <taxon>Candidatus Fimadaptatus</taxon>
    </lineage>
</organism>
<dbReference type="Pfam" id="PF01261">
    <property type="entry name" value="AP_endonuc_2"/>
    <property type="match status" value="1"/>
</dbReference>
<protein>
    <submittedName>
        <fullName evidence="2">Sugar phosphate isomerase/epimerase</fullName>
    </submittedName>
</protein>
<sequence length="279" mass="31302">MRLGAPIRDTHSPEEWIAELRAKGYRAAYCPLDENAPDSLISEYRQAAIEHDIVIAEVGIWNNMLAPDPELRARNIDRSIRRLMLADRIGARCCVNVSGNPTSDAQWDRYFPDFDSDATYDLVARTVQQIIDEAAPQSACFSLECMQWMIPDSATSYARLIDMIDRPRFGVHLDPVNLISSPERYAHNAQLMTDFIARLGRHILSCHLKDVILRLERMLVHLDETIAGTGMLDYPALLGALNALEPDLPVMLEHLPDLASYDTAAAYVRTQAAKLGITL</sequence>
<dbReference type="InterPro" id="IPR013022">
    <property type="entry name" value="Xyl_isomerase-like_TIM-brl"/>
</dbReference>
<feature type="domain" description="Xylose isomerase-like TIM barrel" evidence="1">
    <location>
        <begin position="35"/>
        <end position="269"/>
    </location>
</feature>
<reference evidence="2" key="1">
    <citation type="submission" date="2020-10" db="EMBL/GenBank/DDBJ databases">
        <authorList>
            <person name="Gilroy R."/>
        </authorList>
    </citation>
    <scope>NUCLEOTIDE SEQUENCE</scope>
    <source>
        <strain evidence="2">ChiSxjej2B14-8506</strain>
    </source>
</reference>
<dbReference type="SUPFAM" id="SSF51658">
    <property type="entry name" value="Xylose isomerase-like"/>
    <property type="match status" value="1"/>
</dbReference>
<name>A0A9D1LSA0_9FIRM</name>
<comment type="caution">
    <text evidence="2">The sequence shown here is derived from an EMBL/GenBank/DDBJ whole genome shotgun (WGS) entry which is preliminary data.</text>
</comment>
<reference evidence="2" key="2">
    <citation type="journal article" date="2021" name="PeerJ">
        <title>Extensive microbial diversity within the chicken gut microbiome revealed by metagenomics and culture.</title>
        <authorList>
            <person name="Gilroy R."/>
            <person name="Ravi A."/>
            <person name="Getino M."/>
            <person name="Pursley I."/>
            <person name="Horton D.L."/>
            <person name="Alikhan N.F."/>
            <person name="Baker D."/>
            <person name="Gharbi K."/>
            <person name="Hall N."/>
            <person name="Watson M."/>
            <person name="Adriaenssens E.M."/>
            <person name="Foster-Nyarko E."/>
            <person name="Jarju S."/>
            <person name="Secka A."/>
            <person name="Antonio M."/>
            <person name="Oren A."/>
            <person name="Chaudhuri R.R."/>
            <person name="La Ragione R."/>
            <person name="Hildebrand F."/>
            <person name="Pallen M.J."/>
        </authorList>
    </citation>
    <scope>NUCLEOTIDE SEQUENCE</scope>
    <source>
        <strain evidence="2">ChiSxjej2B14-8506</strain>
    </source>
</reference>
<proteinExistence type="predicted"/>
<dbReference type="InterPro" id="IPR050312">
    <property type="entry name" value="IolE/XylAMocC-like"/>
</dbReference>
<keyword evidence="2" id="KW-0413">Isomerase</keyword>
<dbReference type="AlphaFoldDB" id="A0A9D1LSA0"/>
<dbReference type="EMBL" id="DVNK01000047">
    <property type="protein sequence ID" value="HIU47114.1"/>
    <property type="molecule type" value="Genomic_DNA"/>
</dbReference>
<dbReference type="GO" id="GO:0016853">
    <property type="term" value="F:isomerase activity"/>
    <property type="evidence" value="ECO:0007669"/>
    <property type="project" value="UniProtKB-KW"/>
</dbReference>
<accession>A0A9D1LSA0</accession>
<evidence type="ECO:0000313" key="3">
    <source>
        <dbReference type="Proteomes" id="UP000824123"/>
    </source>
</evidence>
<gene>
    <name evidence="2" type="ORF">IAC59_07630</name>
</gene>
<dbReference type="Proteomes" id="UP000824123">
    <property type="component" value="Unassembled WGS sequence"/>
</dbReference>
<dbReference type="InterPro" id="IPR036237">
    <property type="entry name" value="Xyl_isomerase-like_sf"/>
</dbReference>
<dbReference type="Gene3D" id="3.20.20.150">
    <property type="entry name" value="Divalent-metal-dependent TIM barrel enzymes"/>
    <property type="match status" value="1"/>
</dbReference>
<dbReference type="PANTHER" id="PTHR12110">
    <property type="entry name" value="HYDROXYPYRUVATE ISOMERASE"/>
    <property type="match status" value="1"/>
</dbReference>
<dbReference type="PANTHER" id="PTHR12110:SF21">
    <property type="entry name" value="XYLOSE ISOMERASE-LIKE TIM BARREL DOMAIN-CONTAINING PROTEIN"/>
    <property type="match status" value="1"/>
</dbReference>
<evidence type="ECO:0000259" key="1">
    <source>
        <dbReference type="Pfam" id="PF01261"/>
    </source>
</evidence>
<evidence type="ECO:0000313" key="2">
    <source>
        <dbReference type="EMBL" id="HIU47114.1"/>
    </source>
</evidence>